<dbReference type="VEuPathDB" id="VectorBase:GPAI008995"/>
<keyword evidence="2" id="KW-1185">Reference proteome</keyword>
<dbReference type="VEuPathDB" id="VectorBase:GPAI033522"/>
<proteinExistence type="predicted"/>
<dbReference type="EnsemblMetazoa" id="GPAI008995-RA">
    <property type="protein sequence ID" value="GPAI008995-PA"/>
    <property type="gene ID" value="GPAI008995"/>
</dbReference>
<name>A0A1A9ZAT7_GLOPL</name>
<dbReference type="Proteomes" id="UP000092445">
    <property type="component" value="Unassembled WGS sequence"/>
</dbReference>
<evidence type="ECO:0000313" key="2">
    <source>
        <dbReference type="Proteomes" id="UP000092445"/>
    </source>
</evidence>
<evidence type="ECO:0000313" key="1">
    <source>
        <dbReference type="EnsemblMetazoa" id="GPAI033522-PA"/>
    </source>
</evidence>
<protein>
    <submittedName>
        <fullName evidence="1">Uncharacterized protein</fullName>
    </submittedName>
</protein>
<organism evidence="1 2">
    <name type="scientific">Glossina pallidipes</name>
    <name type="common">Tsetse fly</name>
    <dbReference type="NCBI Taxonomy" id="7398"/>
    <lineage>
        <taxon>Eukaryota</taxon>
        <taxon>Metazoa</taxon>
        <taxon>Ecdysozoa</taxon>
        <taxon>Arthropoda</taxon>
        <taxon>Hexapoda</taxon>
        <taxon>Insecta</taxon>
        <taxon>Pterygota</taxon>
        <taxon>Neoptera</taxon>
        <taxon>Endopterygota</taxon>
        <taxon>Diptera</taxon>
        <taxon>Brachycera</taxon>
        <taxon>Muscomorpha</taxon>
        <taxon>Hippoboscoidea</taxon>
        <taxon>Glossinidae</taxon>
        <taxon>Glossina</taxon>
    </lineage>
</organism>
<accession>A0A1A9ZAT7</accession>
<dbReference type="EnsemblMetazoa" id="GPAI033522-RA">
    <property type="protein sequence ID" value="GPAI033522-PA"/>
    <property type="gene ID" value="GPAI033522"/>
</dbReference>
<reference evidence="1" key="2">
    <citation type="submission" date="2020-05" db="UniProtKB">
        <authorList>
            <consortium name="EnsemblMetazoa"/>
        </authorList>
    </citation>
    <scope>IDENTIFICATION</scope>
    <source>
        <strain evidence="1">IAEA</strain>
    </source>
</reference>
<dbReference type="AlphaFoldDB" id="A0A1A9ZAT7"/>
<sequence length="67" mass="7652">MGVYSMPIAMGAHHHHRCIFAYALLARHSNRVQGDTQDVCRVLGFHLLKHKVEQLLESQAQKQTFVP</sequence>
<reference evidence="2" key="1">
    <citation type="submission" date="2014-03" db="EMBL/GenBank/DDBJ databases">
        <authorList>
            <person name="Aksoy S."/>
            <person name="Warren W."/>
            <person name="Wilson R.K."/>
        </authorList>
    </citation>
    <scope>NUCLEOTIDE SEQUENCE [LARGE SCALE GENOMIC DNA]</scope>
    <source>
        <strain evidence="2">IAEA</strain>
    </source>
</reference>